<keyword evidence="4" id="KW-1185">Reference proteome</keyword>
<name>A0A8H7D1N3_9AGAR</name>
<organism evidence="3 4">
    <name type="scientific">Mycena sanguinolenta</name>
    <dbReference type="NCBI Taxonomy" id="230812"/>
    <lineage>
        <taxon>Eukaryota</taxon>
        <taxon>Fungi</taxon>
        <taxon>Dikarya</taxon>
        <taxon>Basidiomycota</taxon>
        <taxon>Agaricomycotina</taxon>
        <taxon>Agaricomycetes</taxon>
        <taxon>Agaricomycetidae</taxon>
        <taxon>Agaricales</taxon>
        <taxon>Marasmiineae</taxon>
        <taxon>Mycenaceae</taxon>
        <taxon>Mycena</taxon>
    </lineage>
</organism>
<feature type="region of interest" description="Disordered" evidence="1">
    <location>
        <begin position="551"/>
        <end position="576"/>
    </location>
</feature>
<proteinExistence type="predicted"/>
<dbReference type="InterPro" id="IPR045341">
    <property type="entry name" value="DUF6532"/>
</dbReference>
<dbReference type="Proteomes" id="UP000623467">
    <property type="component" value="Unassembled WGS sequence"/>
</dbReference>
<comment type="caution">
    <text evidence="3">The sequence shown here is derived from an EMBL/GenBank/DDBJ whole genome shotgun (WGS) entry which is preliminary data.</text>
</comment>
<accession>A0A8H7D1N3</accession>
<feature type="domain" description="DUF6532" evidence="2">
    <location>
        <begin position="315"/>
        <end position="508"/>
    </location>
</feature>
<evidence type="ECO:0000313" key="3">
    <source>
        <dbReference type="EMBL" id="KAF7358734.1"/>
    </source>
</evidence>
<feature type="compositionally biased region" description="Acidic residues" evidence="1">
    <location>
        <begin position="563"/>
        <end position="576"/>
    </location>
</feature>
<dbReference type="Pfam" id="PF20149">
    <property type="entry name" value="DUF6532"/>
    <property type="match status" value="1"/>
</dbReference>
<evidence type="ECO:0000256" key="1">
    <source>
        <dbReference type="SAM" id="MobiDB-lite"/>
    </source>
</evidence>
<feature type="compositionally biased region" description="Polar residues" evidence="1">
    <location>
        <begin position="1"/>
        <end position="12"/>
    </location>
</feature>
<reference evidence="3" key="1">
    <citation type="submission" date="2020-05" db="EMBL/GenBank/DDBJ databases">
        <title>Mycena genomes resolve the evolution of fungal bioluminescence.</title>
        <authorList>
            <person name="Tsai I.J."/>
        </authorList>
    </citation>
    <scope>NUCLEOTIDE SEQUENCE</scope>
    <source>
        <strain evidence="3">160909Yilan</strain>
    </source>
</reference>
<feature type="compositionally biased region" description="Basic and acidic residues" evidence="1">
    <location>
        <begin position="51"/>
        <end position="77"/>
    </location>
</feature>
<dbReference type="EMBL" id="JACAZH010000009">
    <property type="protein sequence ID" value="KAF7358734.1"/>
    <property type="molecule type" value="Genomic_DNA"/>
</dbReference>
<feature type="region of interest" description="Disordered" evidence="1">
    <location>
        <begin position="1"/>
        <end position="154"/>
    </location>
</feature>
<evidence type="ECO:0000313" key="4">
    <source>
        <dbReference type="Proteomes" id="UP000623467"/>
    </source>
</evidence>
<dbReference type="AlphaFoldDB" id="A0A8H7D1N3"/>
<gene>
    <name evidence="3" type="ORF">MSAN_01212400</name>
</gene>
<evidence type="ECO:0000259" key="2">
    <source>
        <dbReference type="Pfam" id="PF20149"/>
    </source>
</evidence>
<dbReference type="OrthoDB" id="3268768at2759"/>
<protein>
    <recommendedName>
        <fullName evidence="2">DUF6532 domain-containing protein</fullName>
    </recommendedName>
</protein>
<sequence length="576" mass="63323">MSPQRVNDSPDSSDAESKTPPPKRRPRVNREATPVPTPPPRSRRPSGKQALNDKENLERMRAQIAALEKKLKKDASKASKSKSQNQAPTRPLGDGDVESEEPMSGADDGPDSDDSATFPSANAIKPLGNIPLPSQKPKPVTLRKTKRSTEPRTAARAFMRLPEGRGDAENSDVDDDFLSSASQFLSSASQFLSFASQFLSSASHFLSSASHFLSSASQFLSADSKVVSHASQPFCATIALILARSHCLFLRTKQTAEFFSATIALILACSHCLFLWTKQTAEFSHSTSAAAEALEPNTKPAAGDYADIPHALILRACAEYSARILAHNPYPDVPMQIMSAKECFKSACRATRERYVLTDRMGKIIRARGSQKRGKMVEIFRALCPSHFGFVRSTARKQIDANRLKAKALLEQASFHYKFEDPISRTGFGENKIIAAARQAMTFKDKDSSGVLFPSYFNPYPVSALAFELATLEFVIREWSTGSFIQAKFTEKDVAKVYKVHLADTQTWNACNEAVTENIRRKWYRRASETFITDTPEAALSSNIDSAQADALRAELSGRTGDTESEPEDEGMTVDA</sequence>